<dbReference type="InterPro" id="IPR001452">
    <property type="entry name" value="SH3_domain"/>
</dbReference>
<dbReference type="GO" id="GO:0003779">
    <property type="term" value="F:actin binding"/>
    <property type="evidence" value="ECO:0007669"/>
    <property type="project" value="UniProtKB-KW"/>
</dbReference>
<feature type="domain" description="SH3" evidence="17">
    <location>
        <begin position="2"/>
        <end position="69"/>
    </location>
</feature>
<reference evidence="18" key="1">
    <citation type="journal article" date="2021" name="IMA Fungus">
        <title>Genomic characterization of three marine fungi, including Emericellopsis atlantica sp. nov. with signatures of a generalist lifestyle and marine biomass degradation.</title>
        <authorList>
            <person name="Hagestad O.C."/>
            <person name="Hou L."/>
            <person name="Andersen J.H."/>
            <person name="Hansen E.H."/>
            <person name="Altermark B."/>
            <person name="Li C."/>
            <person name="Kuhnert E."/>
            <person name="Cox R.J."/>
            <person name="Crous P.W."/>
            <person name="Spatafora J.W."/>
            <person name="Lail K."/>
            <person name="Amirebrahimi M."/>
            <person name="Lipzen A."/>
            <person name="Pangilinan J."/>
            <person name="Andreopoulos W."/>
            <person name="Hayes R.D."/>
            <person name="Ng V."/>
            <person name="Grigoriev I.V."/>
            <person name="Jackson S.A."/>
            <person name="Sutton T.D.S."/>
            <person name="Dobson A.D.W."/>
            <person name="Rama T."/>
        </authorList>
    </citation>
    <scope>NUCLEOTIDE SEQUENCE</scope>
    <source>
        <strain evidence="18">TRa018bII</strain>
    </source>
</reference>
<proteinExistence type="inferred from homology"/>
<dbReference type="InterPro" id="IPR007131">
    <property type="entry name" value="SHD1"/>
</dbReference>
<feature type="compositionally biased region" description="Low complexity" evidence="16">
    <location>
        <begin position="827"/>
        <end position="837"/>
    </location>
</feature>
<feature type="compositionally biased region" description="Gly residues" evidence="16">
    <location>
        <begin position="702"/>
        <end position="712"/>
    </location>
</feature>
<dbReference type="Pfam" id="PF00018">
    <property type="entry name" value="SH3_1"/>
    <property type="match status" value="2"/>
</dbReference>
<feature type="compositionally biased region" description="Low complexity" evidence="16">
    <location>
        <begin position="158"/>
        <end position="172"/>
    </location>
</feature>
<feature type="compositionally biased region" description="Polar residues" evidence="16">
    <location>
        <begin position="901"/>
        <end position="911"/>
    </location>
</feature>
<dbReference type="CDD" id="cd11775">
    <property type="entry name" value="SH3_Sla1p_3"/>
    <property type="match status" value="1"/>
</dbReference>
<evidence type="ECO:0000256" key="16">
    <source>
        <dbReference type="SAM" id="MobiDB-lite"/>
    </source>
</evidence>
<evidence type="ECO:0000256" key="4">
    <source>
        <dbReference type="ARBA" id="ARBA00007948"/>
    </source>
</evidence>
<dbReference type="InterPro" id="IPR056996">
    <property type="entry name" value="PH_SLA1"/>
</dbReference>
<dbReference type="GO" id="GO:0030479">
    <property type="term" value="C:actin cortical patch"/>
    <property type="evidence" value="ECO:0007669"/>
    <property type="project" value="UniProtKB-SubCell"/>
</dbReference>
<dbReference type="PRINTS" id="PR00452">
    <property type="entry name" value="SH3DOMAIN"/>
</dbReference>
<gene>
    <name evidence="18" type="ORF">BJ875DRAFT_96752</name>
</gene>
<feature type="compositionally biased region" description="Basic and acidic residues" evidence="16">
    <location>
        <begin position="519"/>
        <end position="529"/>
    </location>
</feature>
<feature type="compositionally biased region" description="Low complexity" evidence="16">
    <location>
        <begin position="878"/>
        <end position="888"/>
    </location>
</feature>
<dbReference type="InterPro" id="IPR013761">
    <property type="entry name" value="SAM/pointed_sf"/>
</dbReference>
<dbReference type="InterPro" id="IPR035821">
    <property type="entry name" value="Sla1_SH3_3"/>
</dbReference>
<feature type="compositionally biased region" description="Polar residues" evidence="16">
    <location>
        <begin position="863"/>
        <end position="877"/>
    </location>
</feature>
<accession>A0A9P8C3G9</accession>
<sequence length="1146" mass="124000">MGFLGVYKAIYDYQPQGESELEIAEGDILYVLEKSGEDDWWRAKKKASGEDDDEPVGLIPNNYIEEAQPAGKARALYDYTRQTDEELSFTEDSQLEVFDTSDPDWILVGLDGEYGFAPANYIELNDEDEPSPAVAAVPAPPSLPRRPPQPVVENEPDSPVSAPSPVNNPAANIAGILTQRAPVTRPPPQYTPDASDDEEPMSPALPPRTVTQTRPSEPIDVRAARSAPVQGVAASPPYNRASHGQIDEEVTHHSPGGFHMYNINEMVTVMGKRKKMPTTLGINSATGVIMIAPEKQRDGPEMQWTAEKMTHYSIEGKHVFMELVRPAKSTDFHAGAKDTAQEIVSALGDLAGAVRASGLSEIIMAGTGQTQKKGQVLYDFHAQGDDEVTVAIGDEVVIIDDTKSEEWWQVKRIRNGKEGVVPSSYIEITGTIEPAPSSSGINAGRSNVDQNRLEEERMAKDALRGARREEDRVEVGPGVRLPERGSSLSARDSSNNPGQQRSNKRDSGRNETSSRSSKSKPDPTKVRTWTDRSKSFSVEAQFLALKDGKINLHKMNGVKIAVPVVKMSVEDLEYVERKTGISLDEDKPLSDIKKQRSRAGDNDRAGNGSPNVGASIERPQKPEYDWFQFFLSCEVPVGLCERYAQAFTKDSMDESLLPDIDASILRNVGIKEGDIIKVMKFLDKKFGRTGGKGVSLGEDDGNSGGIFSGPGGTLRNNTSKGRPAPPVQTNNTINAKAFSQESCDKTLNESVATPLTLVPKPTQKDVARGGFDDDAWDVKPSKQAPQPTPSEPPGPSSVLAPAPQAPALTGAMQELNLLTQPLEPVRAQPTAQPQPQLSQPPPQPQPTAQGPPAVTPSIFAGIGSQQTGLPQQPTGFPNQSQFNQNQNQGIGGIARPRPSPGQFQNSNQTGLTIPPPPGRPLSAPQANQQSAFAPPPLQAQTTGIQNSAGFQNQIAPPGQSMDEIRMMQYAQQQQQMQQNSMGMMNLPQNFNQFNPGAQNGFQYSIQTGIPQQNMTNNGGGPFADPRPQQFSQQQQIPPQPTGFQGSFGSPQQQYPQATGINSFLPPPLQPTQTGAQQQNGFNSSFVPPPMPPMPQQHTMTPLVPQKTGPPPPVRFGMTGDTKKLMPQATGRKANLSQATPQNPFGF</sequence>
<dbReference type="PANTHER" id="PTHR15735:SF19">
    <property type="entry name" value="ACTIN CYTOSKELETON-REGULATORY COMPLEX PROTEIN SLA1"/>
    <property type="match status" value="1"/>
</dbReference>
<comment type="subcellular location">
    <subcellularLocation>
        <location evidence="3">Cell membrane</location>
        <topology evidence="3">Peripheral membrane protein</topology>
        <orientation evidence="3">Cytoplasmic side</orientation>
    </subcellularLocation>
    <subcellularLocation>
        <location evidence="2">Cytoplasm</location>
        <location evidence="2">Cytoskeleton</location>
        <location evidence="2">Actin patch</location>
    </subcellularLocation>
    <subcellularLocation>
        <location evidence="1">Endosome membrane</location>
        <topology evidence="1">Peripheral membrane protein</topology>
        <orientation evidence="1">Cytoplasmic side</orientation>
    </subcellularLocation>
</comment>
<dbReference type="PROSITE" id="PS50002">
    <property type="entry name" value="SH3"/>
    <property type="match status" value="3"/>
</dbReference>
<comment type="similarity">
    <text evidence="4">Belongs to the SLA1 family.</text>
</comment>
<keyword evidence="12" id="KW-0472">Membrane</keyword>
<evidence type="ECO:0000313" key="18">
    <source>
        <dbReference type="EMBL" id="KAG9232092.1"/>
    </source>
</evidence>
<feature type="region of interest" description="Disordered" evidence="16">
    <location>
        <begin position="1094"/>
        <end position="1146"/>
    </location>
</feature>
<dbReference type="Pfam" id="PF24081">
    <property type="entry name" value="PH_SLA1"/>
    <property type="match status" value="1"/>
</dbReference>
<feature type="compositionally biased region" description="Basic and acidic residues" evidence="16">
    <location>
        <begin position="451"/>
        <end position="474"/>
    </location>
</feature>
<dbReference type="GO" id="GO:0000147">
    <property type="term" value="P:actin cortical patch assembly"/>
    <property type="evidence" value="ECO:0007669"/>
    <property type="project" value="TreeGrafter"/>
</dbReference>
<dbReference type="Proteomes" id="UP000824998">
    <property type="component" value="Unassembled WGS sequence"/>
</dbReference>
<dbReference type="Gene3D" id="2.30.30.700">
    <property type="entry name" value="SLA1 homology domain 1"/>
    <property type="match status" value="1"/>
</dbReference>
<dbReference type="Gene3D" id="2.30.30.40">
    <property type="entry name" value="SH3 Domains"/>
    <property type="match status" value="3"/>
</dbReference>
<evidence type="ECO:0000256" key="7">
    <source>
        <dbReference type="ARBA" id="ARBA00022475"/>
    </source>
</evidence>
<evidence type="ECO:0000256" key="1">
    <source>
        <dbReference type="ARBA" id="ARBA00004125"/>
    </source>
</evidence>
<keyword evidence="6 15" id="KW-0728">SH3 domain</keyword>
<evidence type="ECO:0000256" key="8">
    <source>
        <dbReference type="ARBA" id="ARBA00022490"/>
    </source>
</evidence>
<dbReference type="InterPro" id="IPR035800">
    <property type="entry name" value="Sla1_SH3_1"/>
</dbReference>
<feature type="compositionally biased region" description="Low complexity" evidence="16">
    <location>
        <begin position="1043"/>
        <end position="1056"/>
    </location>
</feature>
<dbReference type="GO" id="GO:0010008">
    <property type="term" value="C:endosome membrane"/>
    <property type="evidence" value="ECO:0007669"/>
    <property type="project" value="UniProtKB-SubCell"/>
</dbReference>
<keyword evidence="14" id="KW-0206">Cytoskeleton</keyword>
<feature type="region of interest" description="Disordered" evidence="16">
    <location>
        <begin position="128"/>
        <end position="242"/>
    </location>
</feature>
<feature type="compositionally biased region" description="Basic and acidic residues" evidence="16">
    <location>
        <begin position="762"/>
        <end position="780"/>
    </location>
</feature>
<evidence type="ECO:0000256" key="2">
    <source>
        <dbReference type="ARBA" id="ARBA00004134"/>
    </source>
</evidence>
<keyword evidence="10" id="KW-0677">Repeat</keyword>
<dbReference type="SUPFAM" id="SSF50044">
    <property type="entry name" value="SH3-domain"/>
    <property type="match status" value="3"/>
</dbReference>
<dbReference type="Pfam" id="PF14604">
    <property type="entry name" value="SH3_9"/>
    <property type="match status" value="1"/>
</dbReference>
<feature type="region of interest" description="Disordered" evidence="16">
    <location>
        <begin position="754"/>
        <end position="803"/>
    </location>
</feature>
<feature type="compositionally biased region" description="Polar residues" evidence="16">
    <location>
        <begin position="1070"/>
        <end position="1081"/>
    </location>
</feature>
<evidence type="ECO:0000256" key="14">
    <source>
        <dbReference type="ARBA" id="ARBA00023212"/>
    </source>
</evidence>
<protein>
    <recommendedName>
        <fullName evidence="5">Actin cytoskeleton-regulatory complex protein SLA1</fullName>
    </recommendedName>
</protein>
<evidence type="ECO:0000256" key="9">
    <source>
        <dbReference type="ARBA" id="ARBA00022583"/>
    </source>
</evidence>
<feature type="compositionally biased region" description="Low complexity" evidence="16">
    <location>
        <begin position="1025"/>
        <end position="1036"/>
    </location>
</feature>
<keyword evidence="19" id="KW-1185">Reference proteome</keyword>
<keyword evidence="9" id="KW-0254">Endocytosis</keyword>
<keyword evidence="13" id="KW-0009">Actin-binding</keyword>
<evidence type="ECO:0000256" key="13">
    <source>
        <dbReference type="ARBA" id="ARBA00023203"/>
    </source>
</evidence>
<dbReference type="PANTHER" id="PTHR15735">
    <property type="entry name" value="FCH AND DOUBLE SH3 DOMAINS PROTEIN"/>
    <property type="match status" value="1"/>
</dbReference>
<feature type="region of interest" description="Disordered" evidence="16">
    <location>
        <begin position="586"/>
        <end position="617"/>
    </location>
</feature>
<evidence type="ECO:0000256" key="10">
    <source>
        <dbReference type="ARBA" id="ARBA00022737"/>
    </source>
</evidence>
<feature type="compositionally biased region" description="Polar residues" evidence="16">
    <location>
        <begin position="436"/>
        <end position="450"/>
    </location>
</feature>
<feature type="compositionally biased region" description="Polar residues" evidence="16">
    <location>
        <begin position="1134"/>
        <end position="1146"/>
    </location>
</feature>
<evidence type="ECO:0000256" key="3">
    <source>
        <dbReference type="ARBA" id="ARBA00004413"/>
    </source>
</evidence>
<dbReference type="GO" id="GO:0005886">
    <property type="term" value="C:plasma membrane"/>
    <property type="evidence" value="ECO:0007669"/>
    <property type="project" value="UniProtKB-SubCell"/>
</dbReference>
<feature type="region of interest" description="Disordered" evidence="16">
    <location>
        <begin position="823"/>
        <end position="942"/>
    </location>
</feature>
<keyword evidence="11" id="KW-0967">Endosome</keyword>
<dbReference type="EMBL" id="MU251566">
    <property type="protein sequence ID" value="KAG9232092.1"/>
    <property type="molecule type" value="Genomic_DNA"/>
</dbReference>
<comment type="caution">
    <text evidence="18">The sequence shown here is derived from an EMBL/GenBank/DDBJ whole genome shotgun (WGS) entry which is preliminary data.</text>
</comment>
<dbReference type="CDD" id="cd11774">
    <property type="entry name" value="SH3_Sla1p_2"/>
    <property type="match status" value="1"/>
</dbReference>
<dbReference type="GO" id="GO:0030674">
    <property type="term" value="F:protein-macromolecule adaptor activity"/>
    <property type="evidence" value="ECO:0007669"/>
    <property type="project" value="InterPro"/>
</dbReference>
<keyword evidence="7" id="KW-1003">Cell membrane</keyword>
<evidence type="ECO:0000256" key="15">
    <source>
        <dbReference type="PROSITE-ProRule" id="PRU00192"/>
    </source>
</evidence>
<dbReference type="Gene3D" id="1.10.150.50">
    <property type="entry name" value="Transcription Factor, Ets-1"/>
    <property type="match status" value="1"/>
</dbReference>
<dbReference type="GO" id="GO:0030833">
    <property type="term" value="P:regulation of actin filament polymerization"/>
    <property type="evidence" value="ECO:0007669"/>
    <property type="project" value="TreeGrafter"/>
</dbReference>
<dbReference type="InterPro" id="IPR036028">
    <property type="entry name" value="SH3-like_dom_sf"/>
</dbReference>
<dbReference type="GO" id="GO:0043130">
    <property type="term" value="F:ubiquitin binding"/>
    <property type="evidence" value="ECO:0007669"/>
    <property type="project" value="InterPro"/>
</dbReference>
<evidence type="ECO:0000256" key="11">
    <source>
        <dbReference type="ARBA" id="ARBA00022753"/>
    </source>
</evidence>
<feature type="compositionally biased region" description="Pro residues" evidence="16">
    <location>
        <begin position="138"/>
        <end position="150"/>
    </location>
</feature>
<dbReference type="SMART" id="SM00326">
    <property type="entry name" value="SH3"/>
    <property type="match status" value="3"/>
</dbReference>
<evidence type="ECO:0000256" key="5">
    <source>
        <dbReference type="ARBA" id="ARBA00020357"/>
    </source>
</evidence>
<feature type="compositionally biased region" description="Pro residues" evidence="16">
    <location>
        <begin position="786"/>
        <end position="795"/>
    </location>
</feature>
<feature type="domain" description="SH3" evidence="17">
    <location>
        <begin position="70"/>
        <end position="127"/>
    </location>
</feature>
<dbReference type="CDD" id="cd11773">
    <property type="entry name" value="SH3_Sla1p_1"/>
    <property type="match status" value="1"/>
</dbReference>
<feature type="compositionally biased region" description="Polar residues" evidence="16">
    <location>
        <begin position="486"/>
        <end position="501"/>
    </location>
</feature>
<dbReference type="Pfam" id="PF03983">
    <property type="entry name" value="SHD1"/>
    <property type="match status" value="1"/>
</dbReference>
<feature type="region of interest" description="Disordered" evidence="16">
    <location>
        <begin position="431"/>
        <end position="529"/>
    </location>
</feature>
<evidence type="ECO:0000256" key="6">
    <source>
        <dbReference type="ARBA" id="ARBA00022443"/>
    </source>
</evidence>
<feature type="compositionally biased region" description="Basic and acidic residues" evidence="16">
    <location>
        <begin position="586"/>
        <end position="604"/>
    </location>
</feature>
<feature type="region of interest" description="Disordered" evidence="16">
    <location>
        <begin position="693"/>
        <end position="730"/>
    </location>
</feature>
<dbReference type="GO" id="GO:0006897">
    <property type="term" value="P:endocytosis"/>
    <property type="evidence" value="ECO:0007669"/>
    <property type="project" value="UniProtKB-KW"/>
</dbReference>
<feature type="compositionally biased region" description="Low complexity" evidence="16">
    <location>
        <begin position="846"/>
        <end position="856"/>
    </location>
</feature>
<feature type="region of interest" description="Disordered" evidence="16">
    <location>
        <begin position="1010"/>
        <end position="1081"/>
    </location>
</feature>
<keyword evidence="8" id="KW-0963">Cytoplasm</keyword>
<dbReference type="OrthoDB" id="26539at2759"/>
<evidence type="ECO:0000313" key="19">
    <source>
        <dbReference type="Proteomes" id="UP000824998"/>
    </source>
</evidence>
<dbReference type="AlphaFoldDB" id="A0A9P8C3G9"/>
<evidence type="ECO:0000256" key="12">
    <source>
        <dbReference type="ARBA" id="ARBA00023136"/>
    </source>
</evidence>
<name>A0A9P8C3G9_9HELO</name>
<dbReference type="GO" id="GO:0005634">
    <property type="term" value="C:nucleus"/>
    <property type="evidence" value="ECO:0007669"/>
    <property type="project" value="TreeGrafter"/>
</dbReference>
<dbReference type="GO" id="GO:0042802">
    <property type="term" value="F:identical protein binding"/>
    <property type="evidence" value="ECO:0007669"/>
    <property type="project" value="InterPro"/>
</dbReference>
<organism evidence="18 19">
    <name type="scientific">Amylocarpus encephaloides</name>
    <dbReference type="NCBI Taxonomy" id="45428"/>
    <lineage>
        <taxon>Eukaryota</taxon>
        <taxon>Fungi</taxon>
        <taxon>Dikarya</taxon>
        <taxon>Ascomycota</taxon>
        <taxon>Pezizomycotina</taxon>
        <taxon>Leotiomycetes</taxon>
        <taxon>Helotiales</taxon>
        <taxon>Helotiales incertae sedis</taxon>
        <taxon>Amylocarpus</taxon>
    </lineage>
</organism>
<feature type="domain" description="SH3" evidence="17">
    <location>
        <begin position="369"/>
        <end position="431"/>
    </location>
</feature>
<evidence type="ECO:0000259" key="17">
    <source>
        <dbReference type="PROSITE" id="PS50002"/>
    </source>
</evidence>